<evidence type="ECO:0000256" key="1">
    <source>
        <dbReference type="ARBA" id="ARBA00023015"/>
    </source>
</evidence>
<dbReference type="PROSITE" id="PS00356">
    <property type="entry name" value="HTH_LACI_1"/>
    <property type="match status" value="1"/>
</dbReference>
<dbReference type="GO" id="GO:0003700">
    <property type="term" value="F:DNA-binding transcription factor activity"/>
    <property type="evidence" value="ECO:0007669"/>
    <property type="project" value="TreeGrafter"/>
</dbReference>
<dbReference type="EMBL" id="RZGZ01000001">
    <property type="protein sequence ID" value="RUR03502.1"/>
    <property type="molecule type" value="Genomic_DNA"/>
</dbReference>
<accession>A0A3S0Y2W4</accession>
<dbReference type="OrthoDB" id="3467214at2"/>
<keyword evidence="3" id="KW-0804">Transcription</keyword>
<dbReference type="Proteomes" id="UP000274909">
    <property type="component" value="Unassembled WGS sequence"/>
</dbReference>
<dbReference type="RefSeq" id="WP_127046955.1">
    <property type="nucleotide sequence ID" value="NZ_RZGZ01000001.1"/>
</dbReference>
<keyword evidence="2" id="KW-0238">DNA-binding</keyword>
<evidence type="ECO:0000313" key="6">
    <source>
        <dbReference type="Proteomes" id="UP000274909"/>
    </source>
</evidence>
<evidence type="ECO:0000259" key="4">
    <source>
        <dbReference type="PROSITE" id="PS50932"/>
    </source>
</evidence>
<dbReference type="Pfam" id="PF00356">
    <property type="entry name" value="LacI"/>
    <property type="match status" value="1"/>
</dbReference>
<evidence type="ECO:0000256" key="3">
    <source>
        <dbReference type="ARBA" id="ARBA00023163"/>
    </source>
</evidence>
<dbReference type="InterPro" id="IPR010982">
    <property type="entry name" value="Lambda_DNA-bd_dom_sf"/>
</dbReference>
<dbReference type="Gene3D" id="1.10.260.40">
    <property type="entry name" value="lambda repressor-like DNA-binding domains"/>
    <property type="match status" value="1"/>
</dbReference>
<feature type="domain" description="HTH lacI-type" evidence="4">
    <location>
        <begin position="7"/>
        <end position="61"/>
    </location>
</feature>
<dbReference type="Pfam" id="PF13377">
    <property type="entry name" value="Peripla_BP_3"/>
    <property type="match status" value="1"/>
</dbReference>
<dbReference type="Gene3D" id="3.40.50.2300">
    <property type="match status" value="2"/>
</dbReference>
<keyword evidence="1" id="KW-0805">Transcription regulation</keyword>
<dbReference type="SMART" id="SM00354">
    <property type="entry name" value="HTH_LACI"/>
    <property type="match status" value="1"/>
</dbReference>
<protein>
    <submittedName>
        <fullName evidence="5">LacI family transcriptional regulator</fullName>
    </submittedName>
</protein>
<organism evidence="5 6">
    <name type="scientific">Labedella endophytica</name>
    <dbReference type="NCBI Taxonomy" id="1523160"/>
    <lineage>
        <taxon>Bacteria</taxon>
        <taxon>Bacillati</taxon>
        <taxon>Actinomycetota</taxon>
        <taxon>Actinomycetes</taxon>
        <taxon>Micrococcales</taxon>
        <taxon>Microbacteriaceae</taxon>
        <taxon>Labedella</taxon>
    </lineage>
</organism>
<evidence type="ECO:0000313" key="5">
    <source>
        <dbReference type="EMBL" id="RUR03502.1"/>
    </source>
</evidence>
<dbReference type="PANTHER" id="PTHR30146">
    <property type="entry name" value="LACI-RELATED TRANSCRIPTIONAL REPRESSOR"/>
    <property type="match status" value="1"/>
</dbReference>
<dbReference type="InterPro" id="IPR028082">
    <property type="entry name" value="Peripla_BP_I"/>
</dbReference>
<dbReference type="CDD" id="cd01392">
    <property type="entry name" value="HTH_LacI"/>
    <property type="match status" value="1"/>
</dbReference>
<dbReference type="SUPFAM" id="SSF47413">
    <property type="entry name" value="lambda repressor-like DNA-binding domains"/>
    <property type="match status" value="1"/>
</dbReference>
<dbReference type="AlphaFoldDB" id="A0A3S0Y2W4"/>
<name>A0A3S0Y2W4_9MICO</name>
<sequence>MGKSDVVTLRDVAAVAGVSIATASKALRDDHRVSETTRRRVHETARRLDYTPNALAQSFASGRSGAVGVFTHSAQIPFARPVVIGAVKELSLLGRAALLFDSAARAGRWRDEDVKGLQARKVEGVLVVGTNNDQMTRSLTERFSSPVVYAFTDSDDPDDTVLQIDSAGAGRLAIEHLVATGRRRIAHITAGEESLSVQGRMAGALAALDEHGLGFVAPAAHGIWSREWGMEAAVALLESGTPVDAIFCGNDNIALGVIDALESAGVRVPDDVAVIGVDNQEEVLLAQAPPRRLTSVDLRLESLGAAAARLLVSGDVEGTHTPDPATTNRRTVTPVLVVGSSSPTI</sequence>
<keyword evidence="6" id="KW-1185">Reference proteome</keyword>
<dbReference type="GO" id="GO:0000976">
    <property type="term" value="F:transcription cis-regulatory region binding"/>
    <property type="evidence" value="ECO:0007669"/>
    <property type="project" value="TreeGrafter"/>
</dbReference>
<comment type="caution">
    <text evidence="5">The sequence shown here is derived from an EMBL/GenBank/DDBJ whole genome shotgun (WGS) entry which is preliminary data.</text>
</comment>
<dbReference type="PROSITE" id="PS50932">
    <property type="entry name" value="HTH_LACI_2"/>
    <property type="match status" value="1"/>
</dbReference>
<dbReference type="PANTHER" id="PTHR30146:SF153">
    <property type="entry name" value="LACTOSE OPERON REPRESSOR"/>
    <property type="match status" value="1"/>
</dbReference>
<proteinExistence type="predicted"/>
<evidence type="ECO:0000256" key="2">
    <source>
        <dbReference type="ARBA" id="ARBA00023125"/>
    </source>
</evidence>
<dbReference type="InterPro" id="IPR046335">
    <property type="entry name" value="LacI/GalR-like_sensor"/>
</dbReference>
<gene>
    <name evidence="5" type="ORF">ELQ94_02885</name>
</gene>
<dbReference type="InterPro" id="IPR000843">
    <property type="entry name" value="HTH_LacI"/>
</dbReference>
<dbReference type="SUPFAM" id="SSF53822">
    <property type="entry name" value="Periplasmic binding protein-like I"/>
    <property type="match status" value="1"/>
</dbReference>
<reference evidence="5 6" key="1">
    <citation type="submission" date="2018-12" db="EMBL/GenBank/DDBJ databases">
        <authorList>
            <person name="Li F."/>
        </authorList>
    </citation>
    <scope>NUCLEOTIDE SEQUENCE [LARGE SCALE GENOMIC DNA]</scope>
    <source>
        <strain evidence="5 6">EGI 6500705</strain>
    </source>
</reference>